<proteinExistence type="predicted"/>
<keyword evidence="6" id="KW-1185">Reference proteome</keyword>
<keyword evidence="3" id="KW-0862">Zinc</keyword>
<feature type="domain" description="CHY-type" evidence="4">
    <location>
        <begin position="27"/>
        <end position="89"/>
    </location>
</feature>
<keyword evidence="2" id="KW-0863">Zinc-finger</keyword>
<name>A0A9P8VQ18_9HYPO</name>
<dbReference type="InterPro" id="IPR037274">
    <property type="entry name" value="Znf_CHY_sf"/>
</dbReference>
<dbReference type="InterPro" id="IPR052604">
    <property type="entry name" value="Mito_Tim_assembly_helper"/>
</dbReference>
<dbReference type="InterPro" id="IPR016694">
    <property type="entry name" value="UCP017292"/>
</dbReference>
<reference evidence="5 6" key="1">
    <citation type="journal article" date="2021" name="Nat. Commun.">
        <title>Genetic determinants of endophytism in the Arabidopsis root mycobiome.</title>
        <authorList>
            <person name="Mesny F."/>
            <person name="Miyauchi S."/>
            <person name="Thiergart T."/>
            <person name="Pickel B."/>
            <person name="Atanasova L."/>
            <person name="Karlsson M."/>
            <person name="Huettel B."/>
            <person name="Barry K.W."/>
            <person name="Haridas S."/>
            <person name="Chen C."/>
            <person name="Bauer D."/>
            <person name="Andreopoulos W."/>
            <person name="Pangilinan J."/>
            <person name="LaButti K."/>
            <person name="Riley R."/>
            <person name="Lipzen A."/>
            <person name="Clum A."/>
            <person name="Drula E."/>
            <person name="Henrissat B."/>
            <person name="Kohler A."/>
            <person name="Grigoriev I.V."/>
            <person name="Martin F.M."/>
            <person name="Hacquard S."/>
        </authorList>
    </citation>
    <scope>NUCLEOTIDE SEQUENCE [LARGE SCALE GENOMIC DNA]</scope>
    <source>
        <strain evidence="5 6">MPI-CAGE-CH-0241</strain>
    </source>
</reference>
<dbReference type="GO" id="GO:0008270">
    <property type="term" value="F:zinc ion binding"/>
    <property type="evidence" value="ECO:0007669"/>
    <property type="project" value="UniProtKB-KW"/>
</dbReference>
<gene>
    <name evidence="5" type="ORF">B0T10DRAFT_502427</name>
</gene>
<evidence type="ECO:0000313" key="6">
    <source>
        <dbReference type="Proteomes" id="UP000777438"/>
    </source>
</evidence>
<evidence type="ECO:0000256" key="1">
    <source>
        <dbReference type="ARBA" id="ARBA00022723"/>
    </source>
</evidence>
<sequence>MSQPQSDKQPAISPQVCGLEVSPRTQCLHWHSDIDLIAIKHRCCKVYYACISCHEALAGHSPEVWAKEERYEKAVLCGNCRNELTVAEYLASGNCCPSCSASFNPGCARHYDLYFEM</sequence>
<dbReference type="GO" id="GO:0045041">
    <property type="term" value="P:protein import into mitochondrial intermembrane space"/>
    <property type="evidence" value="ECO:0007669"/>
    <property type="project" value="TreeGrafter"/>
</dbReference>
<keyword evidence="1" id="KW-0479">Metal-binding</keyword>
<dbReference type="Pfam" id="PF05495">
    <property type="entry name" value="zf-CHY"/>
    <property type="match status" value="1"/>
</dbReference>
<protein>
    <recommendedName>
        <fullName evidence="4">CHY-type domain-containing protein</fullName>
    </recommendedName>
</protein>
<organism evidence="5 6">
    <name type="scientific">Thelonectria olida</name>
    <dbReference type="NCBI Taxonomy" id="1576542"/>
    <lineage>
        <taxon>Eukaryota</taxon>
        <taxon>Fungi</taxon>
        <taxon>Dikarya</taxon>
        <taxon>Ascomycota</taxon>
        <taxon>Pezizomycotina</taxon>
        <taxon>Sordariomycetes</taxon>
        <taxon>Hypocreomycetidae</taxon>
        <taxon>Hypocreales</taxon>
        <taxon>Nectriaceae</taxon>
        <taxon>Thelonectria</taxon>
    </lineage>
</organism>
<dbReference type="AlphaFoldDB" id="A0A9P8VQ18"/>
<dbReference type="PANTHER" id="PTHR28082:SF1">
    <property type="entry name" value="HELPER OF TIM PROTEIN 13"/>
    <property type="match status" value="1"/>
</dbReference>
<dbReference type="SUPFAM" id="SSF161219">
    <property type="entry name" value="CHY zinc finger-like"/>
    <property type="match status" value="1"/>
</dbReference>
<dbReference type="InterPro" id="IPR008913">
    <property type="entry name" value="Znf_CHY"/>
</dbReference>
<evidence type="ECO:0000256" key="2">
    <source>
        <dbReference type="ARBA" id="ARBA00022771"/>
    </source>
</evidence>
<dbReference type="PIRSF" id="PIRSF017292">
    <property type="entry name" value="UCP017292_Znf_CHY"/>
    <property type="match status" value="1"/>
</dbReference>
<comment type="caution">
    <text evidence="5">The sequence shown here is derived from an EMBL/GenBank/DDBJ whole genome shotgun (WGS) entry which is preliminary data.</text>
</comment>
<evidence type="ECO:0000256" key="3">
    <source>
        <dbReference type="ARBA" id="ARBA00022833"/>
    </source>
</evidence>
<dbReference type="EMBL" id="JAGPYM010000104">
    <property type="protein sequence ID" value="KAH6867395.1"/>
    <property type="molecule type" value="Genomic_DNA"/>
</dbReference>
<dbReference type="OrthoDB" id="411372at2759"/>
<dbReference type="PANTHER" id="PTHR28082">
    <property type="entry name" value="ZINC FINGER PROTEIN"/>
    <property type="match status" value="1"/>
</dbReference>
<accession>A0A9P8VQ18</accession>
<evidence type="ECO:0000313" key="5">
    <source>
        <dbReference type="EMBL" id="KAH6867395.1"/>
    </source>
</evidence>
<dbReference type="Proteomes" id="UP000777438">
    <property type="component" value="Unassembled WGS sequence"/>
</dbReference>
<dbReference type="GO" id="GO:0005758">
    <property type="term" value="C:mitochondrial intermembrane space"/>
    <property type="evidence" value="ECO:0007669"/>
    <property type="project" value="TreeGrafter"/>
</dbReference>
<evidence type="ECO:0000259" key="4">
    <source>
        <dbReference type="Pfam" id="PF05495"/>
    </source>
</evidence>